<dbReference type="NCBIfam" id="NF004761">
    <property type="entry name" value="PRK06092.1"/>
    <property type="match status" value="1"/>
</dbReference>
<dbReference type="Gene3D" id="3.20.10.10">
    <property type="entry name" value="D-amino Acid Aminotransferase, subunit A, domain 2"/>
    <property type="match status" value="1"/>
</dbReference>
<dbReference type="NCBIfam" id="TIGR03461">
    <property type="entry name" value="pabC_Proteo"/>
    <property type="match status" value="1"/>
</dbReference>
<dbReference type="GO" id="GO:0008696">
    <property type="term" value="F:4-amino-4-deoxychorismate lyase activity"/>
    <property type="evidence" value="ECO:0007669"/>
    <property type="project" value="UniProtKB-UniRule"/>
</dbReference>
<comment type="catalytic activity">
    <reaction evidence="9">
        <text>4-amino-4-deoxychorismate = 4-aminobenzoate + pyruvate + H(+)</text>
        <dbReference type="Rhea" id="RHEA:16201"/>
        <dbReference type="ChEBI" id="CHEBI:15361"/>
        <dbReference type="ChEBI" id="CHEBI:15378"/>
        <dbReference type="ChEBI" id="CHEBI:17836"/>
        <dbReference type="ChEBI" id="CHEBI:58406"/>
        <dbReference type="EC" id="4.1.3.38"/>
    </reaction>
</comment>
<dbReference type="InterPro" id="IPR001544">
    <property type="entry name" value="Aminotrans_IV"/>
</dbReference>
<dbReference type="PANTHER" id="PTHR42743:SF2">
    <property type="entry name" value="AMINODEOXYCHORISMATE LYASE"/>
    <property type="match status" value="1"/>
</dbReference>
<evidence type="ECO:0000256" key="3">
    <source>
        <dbReference type="ARBA" id="ARBA00011738"/>
    </source>
</evidence>
<dbReference type="PANTHER" id="PTHR42743">
    <property type="entry name" value="AMINO-ACID AMINOTRANSFERASE"/>
    <property type="match status" value="1"/>
</dbReference>
<reference evidence="15" key="1">
    <citation type="submission" date="2019-02" db="EMBL/GenBank/DDBJ databases">
        <authorList>
            <person name="Gruber-Vodicka R. H."/>
            <person name="Seah K. B. B."/>
        </authorList>
    </citation>
    <scope>NUCLEOTIDE SEQUENCE</scope>
    <source>
        <strain evidence="15">BECK_S312</strain>
    </source>
</reference>
<dbReference type="InterPro" id="IPR043131">
    <property type="entry name" value="BCAT-like_N"/>
</dbReference>
<dbReference type="InterPro" id="IPR018300">
    <property type="entry name" value="Aminotrans_IV_CS"/>
</dbReference>
<comment type="similarity">
    <text evidence="2 13">Belongs to the class-IV pyridoxal-phosphate-dependent aminotransferase family.</text>
</comment>
<evidence type="ECO:0000256" key="5">
    <source>
        <dbReference type="ARBA" id="ARBA00022909"/>
    </source>
</evidence>
<keyword evidence="6 15" id="KW-0456">Lyase</keyword>
<protein>
    <recommendedName>
        <fullName evidence="11 12">Aminodeoxychorismate lyase</fullName>
        <ecNumber evidence="8 12">4.1.3.38</ecNumber>
    </recommendedName>
</protein>
<name>A0A450X385_9GAMM</name>
<evidence type="ECO:0000256" key="10">
    <source>
        <dbReference type="ARBA" id="ARBA00054027"/>
    </source>
</evidence>
<comment type="subunit">
    <text evidence="3">Homodimer.</text>
</comment>
<dbReference type="EMBL" id="CAADFM010000387">
    <property type="protein sequence ID" value="VFK23690.1"/>
    <property type="molecule type" value="Genomic_DNA"/>
</dbReference>
<sequence>MTLIDGQPTETISVADRGFQYGDGLFETMAVEKGIPCCLTEHLERLTRGCLRLGIPKPAPALLQQEIQAIVGAIERGVLKIIISRGAGGRGYAPPFDASPTRVVADFPWPDYPAGFREEGIETFPCETRLGRNPRLAGIKHLNRLEQVLGRAECAEKGMPEGIMSDTDGNLIEGTMSNLFLARGNRLFTPALTSSGVRGIVRSRIIRLAKMLGIDVSVTRLDPSALSHADGAFFCNSVLGIWPVRRLGDRRYSISPVIRRLQRELIERGVIC</sequence>
<dbReference type="EC" id="4.1.3.38" evidence="8 12"/>
<dbReference type="GO" id="GO:0030170">
    <property type="term" value="F:pyridoxal phosphate binding"/>
    <property type="evidence" value="ECO:0007669"/>
    <property type="project" value="InterPro"/>
</dbReference>
<dbReference type="CDD" id="cd01559">
    <property type="entry name" value="ADCL_like"/>
    <property type="match status" value="1"/>
</dbReference>
<evidence type="ECO:0000256" key="7">
    <source>
        <dbReference type="ARBA" id="ARBA00035633"/>
    </source>
</evidence>
<dbReference type="InterPro" id="IPR017824">
    <property type="entry name" value="Aminodeoxychorismate_lyase_IV"/>
</dbReference>
<evidence type="ECO:0000256" key="12">
    <source>
        <dbReference type="NCBIfam" id="TIGR03461"/>
    </source>
</evidence>
<comment type="cofactor">
    <cofactor evidence="1 14">
        <name>pyridoxal 5'-phosphate</name>
        <dbReference type="ChEBI" id="CHEBI:597326"/>
    </cofactor>
</comment>
<keyword evidence="5" id="KW-0289">Folate biosynthesis</keyword>
<comment type="function">
    <text evidence="10">Involved in the biosynthesis of p-aminobenzoate (PABA), a precursor of tetrahydrofolate. Converts 4-amino-4-deoxychorismate into 4-aminobenzoate (PABA) and pyruvate.</text>
</comment>
<evidence type="ECO:0000256" key="14">
    <source>
        <dbReference type="RuleBase" id="RU004516"/>
    </source>
</evidence>
<evidence type="ECO:0000256" key="6">
    <source>
        <dbReference type="ARBA" id="ARBA00023239"/>
    </source>
</evidence>
<evidence type="ECO:0000256" key="4">
    <source>
        <dbReference type="ARBA" id="ARBA00022898"/>
    </source>
</evidence>
<dbReference type="SUPFAM" id="SSF56752">
    <property type="entry name" value="D-aminoacid aminotransferase-like PLP-dependent enzymes"/>
    <property type="match status" value="1"/>
</dbReference>
<evidence type="ECO:0000256" key="9">
    <source>
        <dbReference type="ARBA" id="ARBA00049529"/>
    </source>
</evidence>
<evidence type="ECO:0000256" key="1">
    <source>
        <dbReference type="ARBA" id="ARBA00001933"/>
    </source>
</evidence>
<evidence type="ECO:0000256" key="11">
    <source>
        <dbReference type="ARBA" id="ARBA00069174"/>
    </source>
</evidence>
<dbReference type="GO" id="GO:0046656">
    <property type="term" value="P:folic acid biosynthetic process"/>
    <property type="evidence" value="ECO:0007669"/>
    <property type="project" value="UniProtKB-KW"/>
</dbReference>
<keyword evidence="4 14" id="KW-0663">Pyridoxal phosphate</keyword>
<dbReference type="InterPro" id="IPR050571">
    <property type="entry name" value="Class-IV_PLP-Dep_Aminotrnsfr"/>
</dbReference>
<dbReference type="AlphaFoldDB" id="A0A450X385"/>
<dbReference type="FunFam" id="3.20.10.10:FF:000002">
    <property type="entry name" value="D-alanine aminotransferase"/>
    <property type="match status" value="1"/>
</dbReference>
<evidence type="ECO:0000256" key="13">
    <source>
        <dbReference type="RuleBase" id="RU004106"/>
    </source>
</evidence>
<proteinExistence type="inferred from homology"/>
<dbReference type="InterPro" id="IPR036038">
    <property type="entry name" value="Aminotransferase-like"/>
</dbReference>
<dbReference type="Pfam" id="PF01063">
    <property type="entry name" value="Aminotran_4"/>
    <property type="match status" value="1"/>
</dbReference>
<accession>A0A450X385</accession>
<evidence type="ECO:0000256" key="2">
    <source>
        <dbReference type="ARBA" id="ARBA00009320"/>
    </source>
</evidence>
<evidence type="ECO:0000256" key="8">
    <source>
        <dbReference type="ARBA" id="ARBA00035676"/>
    </source>
</evidence>
<gene>
    <name evidence="15" type="ORF">BECKLPF1236A_GA0070988_103872</name>
</gene>
<dbReference type="GO" id="GO:0008153">
    <property type="term" value="P:4-aminobenzoate biosynthetic process"/>
    <property type="evidence" value="ECO:0007669"/>
    <property type="project" value="UniProtKB-UniRule"/>
</dbReference>
<dbReference type="InterPro" id="IPR043132">
    <property type="entry name" value="BCAT-like_C"/>
</dbReference>
<dbReference type="Gene3D" id="3.30.470.10">
    <property type="match status" value="1"/>
</dbReference>
<evidence type="ECO:0000313" key="15">
    <source>
        <dbReference type="EMBL" id="VFK23690.1"/>
    </source>
</evidence>
<dbReference type="GO" id="GO:0005829">
    <property type="term" value="C:cytosol"/>
    <property type="evidence" value="ECO:0007669"/>
    <property type="project" value="TreeGrafter"/>
</dbReference>
<dbReference type="PROSITE" id="PS00770">
    <property type="entry name" value="AA_TRANSFER_CLASS_4"/>
    <property type="match status" value="1"/>
</dbReference>
<comment type="pathway">
    <text evidence="7">Cofactor biosynthesis; tetrahydrofolate biosynthesis; 4-aminobenzoate from chorismate: step 2/2.</text>
</comment>
<organism evidence="15">
    <name type="scientific">Candidatus Kentrum sp. LPFa</name>
    <dbReference type="NCBI Taxonomy" id="2126335"/>
    <lineage>
        <taxon>Bacteria</taxon>
        <taxon>Pseudomonadati</taxon>
        <taxon>Pseudomonadota</taxon>
        <taxon>Gammaproteobacteria</taxon>
        <taxon>Candidatus Kentrum</taxon>
    </lineage>
</organism>